<accession>A0A837IGS1</accession>
<evidence type="ECO:0000313" key="1">
    <source>
        <dbReference type="EMBL" id="KKU12527.1"/>
    </source>
</evidence>
<proteinExistence type="predicted"/>
<dbReference type="PROSITE" id="PS51257">
    <property type="entry name" value="PROKAR_LIPOPROTEIN"/>
    <property type="match status" value="1"/>
</dbReference>
<protein>
    <recommendedName>
        <fullName evidence="3">Lipoprotein</fullName>
    </recommendedName>
</protein>
<name>A0A837IGS1_9BACT</name>
<organism evidence="1 2">
    <name type="scientific">Candidatus Azambacteria bacterium GW2011_GWC2_45_7b</name>
    <dbReference type="NCBI Taxonomy" id="1618621"/>
    <lineage>
        <taxon>Bacteria</taxon>
        <taxon>Candidatus Azamiibacteriota</taxon>
    </lineage>
</organism>
<gene>
    <name evidence="1" type="ORF">UX18_C0020G0002</name>
</gene>
<comment type="caution">
    <text evidence="1">The sequence shown here is derived from an EMBL/GenBank/DDBJ whole genome shotgun (WGS) entry which is preliminary data.</text>
</comment>
<dbReference type="Proteomes" id="UP000034909">
    <property type="component" value="Unassembled WGS sequence"/>
</dbReference>
<evidence type="ECO:0008006" key="3">
    <source>
        <dbReference type="Google" id="ProtNLM"/>
    </source>
</evidence>
<sequence>MLLMKLNSAVIVVWALSFIISGCSMGLNTKTKEMEISTGIFGGDIQKMRQSVVNLQSGRGIMTKEDVRKAGWNFNAKNVKCFRGPSAMPLIVGDAKNNADLSTVEKIEANAKAADAFEACGFPEFKVKSKKDRWFFSKNKGKTKGPEITFVISFKNGVLLSAREDTARYRDEPEIEKSFGGNVLETLMGIGMSAGKRF</sequence>
<dbReference type="AlphaFoldDB" id="A0A837IGS1"/>
<dbReference type="EMBL" id="LCLF01000020">
    <property type="protein sequence ID" value="KKU12527.1"/>
    <property type="molecule type" value="Genomic_DNA"/>
</dbReference>
<evidence type="ECO:0000313" key="2">
    <source>
        <dbReference type="Proteomes" id="UP000034909"/>
    </source>
</evidence>
<reference evidence="1 2" key="1">
    <citation type="journal article" date="2015" name="Nature">
        <title>rRNA introns, odd ribosomes, and small enigmatic genomes across a large radiation of phyla.</title>
        <authorList>
            <person name="Brown C.T."/>
            <person name="Hug L.A."/>
            <person name="Thomas B.C."/>
            <person name="Sharon I."/>
            <person name="Castelle C.J."/>
            <person name="Singh A."/>
            <person name="Wilkins M.J."/>
            <person name="Williams K.H."/>
            <person name="Banfield J.F."/>
        </authorList>
    </citation>
    <scope>NUCLEOTIDE SEQUENCE [LARGE SCALE GENOMIC DNA]</scope>
</reference>